<dbReference type="EMBL" id="RZGK01000007">
    <property type="protein sequence ID" value="KAF9697691.1"/>
    <property type="molecule type" value="Genomic_DNA"/>
</dbReference>
<feature type="region of interest" description="Disordered" evidence="1">
    <location>
        <begin position="140"/>
        <end position="173"/>
    </location>
</feature>
<gene>
    <name evidence="2" type="ORF">EKO04_004507</name>
</gene>
<organism evidence="2 3">
    <name type="scientific">Ascochyta lentis</name>
    <dbReference type="NCBI Taxonomy" id="205686"/>
    <lineage>
        <taxon>Eukaryota</taxon>
        <taxon>Fungi</taxon>
        <taxon>Dikarya</taxon>
        <taxon>Ascomycota</taxon>
        <taxon>Pezizomycotina</taxon>
        <taxon>Dothideomycetes</taxon>
        <taxon>Pleosporomycetidae</taxon>
        <taxon>Pleosporales</taxon>
        <taxon>Pleosporineae</taxon>
        <taxon>Didymellaceae</taxon>
        <taxon>Ascochyta</taxon>
    </lineage>
</organism>
<protein>
    <submittedName>
        <fullName evidence="2">Uncharacterized protein</fullName>
    </submittedName>
</protein>
<dbReference type="Proteomes" id="UP000651452">
    <property type="component" value="Unassembled WGS sequence"/>
</dbReference>
<keyword evidence="3" id="KW-1185">Reference proteome</keyword>
<feature type="region of interest" description="Disordered" evidence="1">
    <location>
        <begin position="1"/>
        <end position="20"/>
    </location>
</feature>
<sequence>MAGAPPKATGSSPATTSPPPAITISSITLLELDKRILFYSSFGPCILPQHTIVHIEIMPRFLRRIFSDKHLSFRRDAATQDDVQHSRRVITKSTTERPETRLRARLSQLNLSLHPEAYGGSKDGASLADSDMRAARPILAPSIASHERYAPATKAKAPRRRLSKRHRMPDLKA</sequence>
<name>A0A8H7J8K2_9PLEO</name>
<evidence type="ECO:0000313" key="3">
    <source>
        <dbReference type="Proteomes" id="UP000651452"/>
    </source>
</evidence>
<dbReference type="OrthoDB" id="3728409at2759"/>
<reference evidence="2" key="2">
    <citation type="submission" date="2020-09" db="EMBL/GenBank/DDBJ databases">
        <title>Reference genome assembly for Australian Ascochyta lentis isolate Al4.</title>
        <authorList>
            <person name="Lee R.C."/>
            <person name="Farfan-Caceres L.M."/>
            <person name="Debler J.W."/>
            <person name="Williams A.H."/>
            <person name="Henares B.M."/>
        </authorList>
    </citation>
    <scope>NUCLEOTIDE SEQUENCE</scope>
    <source>
        <strain evidence="2">Al4</strain>
    </source>
</reference>
<comment type="caution">
    <text evidence="2">The sequence shown here is derived from an EMBL/GenBank/DDBJ whole genome shotgun (WGS) entry which is preliminary data.</text>
</comment>
<feature type="compositionally biased region" description="Low complexity" evidence="1">
    <location>
        <begin position="1"/>
        <end position="15"/>
    </location>
</feature>
<reference evidence="2" key="1">
    <citation type="submission" date="2018-12" db="EMBL/GenBank/DDBJ databases">
        <authorList>
            <person name="Syme R.A."/>
            <person name="Farfan-Caceres L."/>
            <person name="Lichtenzveig J."/>
        </authorList>
    </citation>
    <scope>NUCLEOTIDE SEQUENCE</scope>
    <source>
        <strain evidence="2">Al4</strain>
    </source>
</reference>
<accession>A0A8H7J8K2</accession>
<feature type="compositionally biased region" description="Basic residues" evidence="1">
    <location>
        <begin position="156"/>
        <end position="167"/>
    </location>
</feature>
<proteinExistence type="predicted"/>
<evidence type="ECO:0000256" key="1">
    <source>
        <dbReference type="SAM" id="MobiDB-lite"/>
    </source>
</evidence>
<dbReference type="AlphaFoldDB" id="A0A8H7J8K2"/>
<evidence type="ECO:0000313" key="2">
    <source>
        <dbReference type="EMBL" id="KAF9697691.1"/>
    </source>
</evidence>